<keyword evidence="3" id="KW-1185">Reference proteome</keyword>
<sequence>MLPEWFPQVPLHPAYLGDMSPDYEDYLADIRRYEEETKKYKRAYRQRRGVPNSAAAVAAEVEQPTGAELMTKEEGPAIQDSEMEHSMTD</sequence>
<gene>
    <name evidence="2" type="ORF">DILT_LOCUS17069</name>
</gene>
<proteinExistence type="predicted"/>
<dbReference type="EMBL" id="UYRU01089116">
    <property type="protein sequence ID" value="VDN36574.1"/>
    <property type="molecule type" value="Genomic_DNA"/>
</dbReference>
<dbReference type="OrthoDB" id="10003593at2759"/>
<evidence type="ECO:0000313" key="2">
    <source>
        <dbReference type="EMBL" id="VDN36574.1"/>
    </source>
</evidence>
<evidence type="ECO:0000313" key="3">
    <source>
        <dbReference type="Proteomes" id="UP000281553"/>
    </source>
</evidence>
<feature type="region of interest" description="Disordered" evidence="1">
    <location>
        <begin position="61"/>
        <end position="89"/>
    </location>
</feature>
<organism evidence="2 3">
    <name type="scientific">Dibothriocephalus latus</name>
    <name type="common">Fish tapeworm</name>
    <name type="synonym">Diphyllobothrium latum</name>
    <dbReference type="NCBI Taxonomy" id="60516"/>
    <lineage>
        <taxon>Eukaryota</taxon>
        <taxon>Metazoa</taxon>
        <taxon>Spiralia</taxon>
        <taxon>Lophotrochozoa</taxon>
        <taxon>Platyhelminthes</taxon>
        <taxon>Cestoda</taxon>
        <taxon>Eucestoda</taxon>
        <taxon>Diphyllobothriidea</taxon>
        <taxon>Diphyllobothriidae</taxon>
        <taxon>Dibothriocephalus</taxon>
    </lineage>
</organism>
<dbReference type="AlphaFoldDB" id="A0A3P7N2M8"/>
<name>A0A3P7N2M8_DIBLA</name>
<dbReference type="Proteomes" id="UP000281553">
    <property type="component" value="Unassembled WGS sequence"/>
</dbReference>
<evidence type="ECO:0000256" key="1">
    <source>
        <dbReference type="SAM" id="MobiDB-lite"/>
    </source>
</evidence>
<protein>
    <submittedName>
        <fullName evidence="2">Uncharacterized protein</fullName>
    </submittedName>
</protein>
<accession>A0A3P7N2M8</accession>
<reference evidence="2 3" key="1">
    <citation type="submission" date="2018-11" db="EMBL/GenBank/DDBJ databases">
        <authorList>
            <consortium name="Pathogen Informatics"/>
        </authorList>
    </citation>
    <scope>NUCLEOTIDE SEQUENCE [LARGE SCALE GENOMIC DNA]</scope>
</reference>